<name>A0A8C6IWB7_MELUD</name>
<dbReference type="InterPro" id="IPR029625">
    <property type="entry name" value="FAM169"/>
</dbReference>
<accession>A0A8V5GKS3</accession>
<dbReference type="PANTHER" id="PTHR22442">
    <property type="match status" value="1"/>
</dbReference>
<evidence type="ECO:0000313" key="2">
    <source>
        <dbReference type="Ensembl" id="ENSMUNP00000003219.2"/>
    </source>
</evidence>
<evidence type="ECO:0000313" key="3">
    <source>
        <dbReference type="Proteomes" id="UP000694405"/>
    </source>
</evidence>
<accession>A0A8C6IWB7</accession>
<dbReference type="Proteomes" id="UP000694405">
    <property type="component" value="Chromosome Z"/>
</dbReference>
<dbReference type="AlphaFoldDB" id="A0A8C6IWB7"/>
<feature type="region of interest" description="Disordered" evidence="1">
    <location>
        <begin position="249"/>
        <end position="306"/>
    </location>
</feature>
<feature type="compositionally biased region" description="Low complexity" evidence="1">
    <location>
        <begin position="292"/>
        <end position="303"/>
    </location>
</feature>
<feature type="compositionally biased region" description="Polar residues" evidence="1">
    <location>
        <begin position="251"/>
        <end position="265"/>
    </location>
</feature>
<reference evidence="2" key="3">
    <citation type="submission" date="2025-09" db="UniProtKB">
        <authorList>
            <consortium name="Ensembl"/>
        </authorList>
    </citation>
    <scope>IDENTIFICATION</scope>
</reference>
<sequence length="508" mass="56811">VSFPVDILINSSHEDLKISGDKYLSNLRSASPNCPEYLSLPVPIKLSTVGFVPLYGEEHTHRVLALFSPKDSITAVALYLADKWWSVDDIVRTSVSARQGLHQVKSVGERIVLYVLNRIIYRTQEMGRNETPFLCHRSNEYAKIMWKGGEAIGFYSVKPTACKQYLEKYPSDESLLYEVNGPGYWFQRTCVAAVVQRERLQFEGMDALICFLANISFVHWHLFWYPNIAPASMRTRSSHLKCPRIGRMRQESGTSQGNEENTFETVSEPLNGEITEDTHKTSTVFEEETANEVQSSESKLQSESQEEPLVLFVPLILESSAKPSEDTISEKGTTVGDSEMLTEESTLKEENTEEQQEPEKAATENAAASASKEEPSDNGLPNSMVTEAVEESVSENVSLKTASSLEDQSEEGEHNSQEPPVALNQSSLVMVELDGASFQQPSGQEAKNQLEEQSEETVEQMEQYTQTERAADSSSEEAEIEVPVVDRRSLRRKVKSYKGPPKKKGKSV</sequence>
<feature type="compositionally biased region" description="Polar residues" evidence="1">
    <location>
        <begin position="437"/>
        <end position="447"/>
    </location>
</feature>
<protein>
    <submittedName>
        <fullName evidence="2">Uncharacterized protein</fullName>
    </submittedName>
</protein>
<reference evidence="2" key="1">
    <citation type="submission" date="2020-03" db="EMBL/GenBank/DDBJ databases">
        <title>Melopsittacus undulatus (budgerigar) genome, bMelUnd1, maternal haplotype with Z.</title>
        <authorList>
            <person name="Gedman G."/>
            <person name="Mountcastle J."/>
            <person name="Haase B."/>
            <person name="Formenti G."/>
            <person name="Wright T."/>
            <person name="Apodaca J."/>
            <person name="Pelan S."/>
            <person name="Chow W."/>
            <person name="Rhie A."/>
            <person name="Howe K."/>
            <person name="Fedrigo O."/>
            <person name="Jarvis E.D."/>
        </authorList>
    </citation>
    <scope>NUCLEOTIDE SEQUENCE [LARGE SCALE GENOMIC DNA]</scope>
</reference>
<reference evidence="2" key="2">
    <citation type="submission" date="2025-08" db="UniProtKB">
        <authorList>
            <consortium name="Ensembl"/>
        </authorList>
    </citation>
    <scope>IDENTIFICATION</scope>
</reference>
<evidence type="ECO:0000256" key="1">
    <source>
        <dbReference type="SAM" id="MobiDB-lite"/>
    </source>
</evidence>
<feature type="compositionally biased region" description="Basic residues" evidence="1">
    <location>
        <begin position="489"/>
        <end position="508"/>
    </location>
</feature>
<feature type="region of interest" description="Disordered" evidence="1">
    <location>
        <begin position="323"/>
        <end position="508"/>
    </location>
</feature>
<keyword evidence="3" id="KW-1185">Reference proteome</keyword>
<dbReference type="PANTHER" id="PTHR22442:SF3">
    <property type="entry name" value="SOLUBLE LAMIN-ASSOCIATED PROTEIN OF 75 KDA"/>
    <property type="match status" value="1"/>
</dbReference>
<proteinExistence type="predicted"/>
<organism evidence="2 3">
    <name type="scientific">Melopsittacus undulatus</name>
    <name type="common">Budgerigar</name>
    <name type="synonym">Psittacus undulatus</name>
    <dbReference type="NCBI Taxonomy" id="13146"/>
    <lineage>
        <taxon>Eukaryota</taxon>
        <taxon>Metazoa</taxon>
        <taxon>Chordata</taxon>
        <taxon>Craniata</taxon>
        <taxon>Vertebrata</taxon>
        <taxon>Euteleostomi</taxon>
        <taxon>Archelosauria</taxon>
        <taxon>Archosauria</taxon>
        <taxon>Dinosauria</taxon>
        <taxon>Saurischia</taxon>
        <taxon>Theropoda</taxon>
        <taxon>Coelurosauria</taxon>
        <taxon>Aves</taxon>
        <taxon>Neognathae</taxon>
        <taxon>Neoaves</taxon>
        <taxon>Telluraves</taxon>
        <taxon>Australaves</taxon>
        <taxon>Psittaciformes</taxon>
        <taxon>Psittaculidae</taxon>
        <taxon>Melopsittacus</taxon>
    </lineage>
</organism>
<dbReference type="Ensembl" id="ENSMUNT00000003784.2">
    <property type="protein sequence ID" value="ENSMUNP00000003219.2"/>
    <property type="gene ID" value="ENSMUNG00000002753.2"/>
</dbReference>